<evidence type="ECO:0000313" key="1">
    <source>
        <dbReference type="EMBL" id="KAJ4707428.1"/>
    </source>
</evidence>
<name>A0ACC1X8H6_MELAZ</name>
<comment type="caution">
    <text evidence="1">The sequence shown here is derived from an EMBL/GenBank/DDBJ whole genome shotgun (WGS) entry which is preliminary data.</text>
</comment>
<organism evidence="1 2">
    <name type="scientific">Melia azedarach</name>
    <name type="common">Chinaberry tree</name>
    <dbReference type="NCBI Taxonomy" id="155640"/>
    <lineage>
        <taxon>Eukaryota</taxon>
        <taxon>Viridiplantae</taxon>
        <taxon>Streptophyta</taxon>
        <taxon>Embryophyta</taxon>
        <taxon>Tracheophyta</taxon>
        <taxon>Spermatophyta</taxon>
        <taxon>Magnoliopsida</taxon>
        <taxon>eudicotyledons</taxon>
        <taxon>Gunneridae</taxon>
        <taxon>Pentapetalae</taxon>
        <taxon>rosids</taxon>
        <taxon>malvids</taxon>
        <taxon>Sapindales</taxon>
        <taxon>Meliaceae</taxon>
        <taxon>Melia</taxon>
    </lineage>
</organism>
<protein>
    <submittedName>
        <fullName evidence="1">Uncharacterized protein</fullName>
    </submittedName>
</protein>
<gene>
    <name evidence="1" type="ORF">OWV82_020951</name>
</gene>
<keyword evidence="2" id="KW-1185">Reference proteome</keyword>
<dbReference type="EMBL" id="CM051404">
    <property type="protein sequence ID" value="KAJ4707428.1"/>
    <property type="molecule type" value="Genomic_DNA"/>
</dbReference>
<dbReference type="Proteomes" id="UP001164539">
    <property type="component" value="Chromosome 11"/>
</dbReference>
<evidence type="ECO:0000313" key="2">
    <source>
        <dbReference type="Proteomes" id="UP001164539"/>
    </source>
</evidence>
<proteinExistence type="predicted"/>
<accession>A0ACC1X8H6</accession>
<reference evidence="1 2" key="1">
    <citation type="journal article" date="2023" name="Science">
        <title>Complex scaffold remodeling in plant triterpene biosynthesis.</title>
        <authorList>
            <person name="De La Pena R."/>
            <person name="Hodgson H."/>
            <person name="Liu J.C."/>
            <person name="Stephenson M.J."/>
            <person name="Martin A.C."/>
            <person name="Owen C."/>
            <person name="Harkess A."/>
            <person name="Leebens-Mack J."/>
            <person name="Jimenez L.E."/>
            <person name="Osbourn A."/>
            <person name="Sattely E.S."/>
        </authorList>
    </citation>
    <scope>NUCLEOTIDE SEQUENCE [LARGE SCALE GENOMIC DNA]</scope>
    <source>
        <strain evidence="2">cv. JPN11</strain>
        <tissue evidence="1">Leaf</tissue>
    </source>
</reference>
<sequence>MYSFIEFLKVPSGRLHVVLITSLVCSSEEPKSKIVSACGVSQYRWVRAAAGSAIEVGLGPLILARATEASVWAWI</sequence>